<organism evidence="1 2">
    <name type="scientific">Moniliophthora roreri</name>
    <name type="common">Frosty pod rot fungus</name>
    <name type="synonym">Monilia roreri</name>
    <dbReference type="NCBI Taxonomy" id="221103"/>
    <lineage>
        <taxon>Eukaryota</taxon>
        <taxon>Fungi</taxon>
        <taxon>Dikarya</taxon>
        <taxon>Basidiomycota</taxon>
        <taxon>Agaricomycotina</taxon>
        <taxon>Agaricomycetes</taxon>
        <taxon>Agaricomycetidae</taxon>
        <taxon>Agaricales</taxon>
        <taxon>Marasmiineae</taxon>
        <taxon>Marasmiaceae</taxon>
        <taxon>Moniliophthora</taxon>
    </lineage>
</organism>
<dbReference type="AlphaFoldDB" id="A0A0W0FK23"/>
<gene>
    <name evidence="1" type="ORF">WG66_10730</name>
</gene>
<evidence type="ECO:0000313" key="2">
    <source>
        <dbReference type="Proteomes" id="UP000054988"/>
    </source>
</evidence>
<dbReference type="Proteomes" id="UP000054988">
    <property type="component" value="Unassembled WGS sequence"/>
</dbReference>
<dbReference type="EMBL" id="LATX01001890">
    <property type="protein sequence ID" value="KTB36695.1"/>
    <property type="molecule type" value="Genomic_DNA"/>
</dbReference>
<evidence type="ECO:0000313" key="1">
    <source>
        <dbReference type="EMBL" id="KTB36695.1"/>
    </source>
</evidence>
<comment type="caution">
    <text evidence="1">The sequence shown here is derived from an EMBL/GenBank/DDBJ whole genome shotgun (WGS) entry which is preliminary data.</text>
</comment>
<sequence length="27" mass="3202">MLKERIFRCHGVWPLEDLIISTQMGLD</sequence>
<proteinExistence type="predicted"/>
<accession>A0A0W0FK23</accession>
<protein>
    <submittedName>
        <fullName evidence="1">Uncharacterized protein</fullName>
    </submittedName>
</protein>
<reference evidence="1 2" key="1">
    <citation type="submission" date="2015-12" db="EMBL/GenBank/DDBJ databases">
        <title>Draft genome sequence of Moniliophthora roreri, the causal agent of frosty pod rot of cacao.</title>
        <authorList>
            <person name="Aime M.C."/>
            <person name="Diaz-Valderrama J.R."/>
            <person name="Kijpornyongpan T."/>
            <person name="Phillips-Mora W."/>
        </authorList>
    </citation>
    <scope>NUCLEOTIDE SEQUENCE [LARGE SCALE GENOMIC DNA]</scope>
    <source>
        <strain evidence="1 2">MCA 2952</strain>
    </source>
</reference>
<name>A0A0W0FK23_MONRR</name>